<sequence length="380" mass="41480">MAQLGYRKSKFGCVLCKKRRVKCDEKQPCTACKRHRVQCSLVKTGSDATSDSQTLQDSQQAQTSSLTTSDPSSTTDDTWITDLELMHHYMTSTYTTIPTPTDTEHVLRDDIPRLGIRFPYLMHQLLAVSSLHLACLSPETSKKYLVSASHHQAIAIAGIRTTLSQPITEGTSQALFAASAFLMVATFAANRDITSDSACCPMDGILESFSVVRGIRAIRETTSKELQRNIVDDLFGAQPLNATDGSLFLVESQLVALKTQIAADEGLEDGLKLAVCSGIDLLLTFTGKTATVMARKELSVVFGWPWTVSGELLGFLRARHPAALMVFLHYCVIMRTLEGDYWFLDGWSAKLGGVIETSLRGSKWEMAAGGLLQELGVTAG</sequence>
<dbReference type="PANTHER" id="PTHR47784">
    <property type="entry name" value="STEROL UPTAKE CONTROL PROTEIN 2"/>
    <property type="match status" value="1"/>
</dbReference>
<reference evidence="4" key="2">
    <citation type="submission" date="2023-05" db="EMBL/GenBank/DDBJ databases">
        <authorList>
            <consortium name="Lawrence Berkeley National Laboratory"/>
            <person name="Steindorff A."/>
            <person name="Hensen N."/>
            <person name="Bonometti L."/>
            <person name="Westerberg I."/>
            <person name="Brannstrom I.O."/>
            <person name="Guillou S."/>
            <person name="Cros-Aarteil S."/>
            <person name="Calhoun S."/>
            <person name="Haridas S."/>
            <person name="Kuo A."/>
            <person name="Mondo S."/>
            <person name="Pangilinan J."/>
            <person name="Riley R."/>
            <person name="Labutti K."/>
            <person name="Andreopoulos B."/>
            <person name="Lipzen A."/>
            <person name="Chen C."/>
            <person name="Yanf M."/>
            <person name="Daum C."/>
            <person name="Ng V."/>
            <person name="Clum A."/>
            <person name="Ohm R."/>
            <person name="Martin F."/>
            <person name="Silar P."/>
            <person name="Natvig D."/>
            <person name="Lalanne C."/>
            <person name="Gautier V."/>
            <person name="Ament-Velasquez S.L."/>
            <person name="Kruys A."/>
            <person name="Hutchinson M.I."/>
            <person name="Powell A.J."/>
            <person name="Barry K."/>
            <person name="Miller A.N."/>
            <person name="Grigoriev I.V."/>
            <person name="Debuchy R."/>
            <person name="Gladieux P."/>
            <person name="Thoren M.H."/>
            <person name="Johannesson H."/>
        </authorList>
    </citation>
    <scope>NUCLEOTIDE SEQUENCE</scope>
    <source>
        <strain evidence="4">PSN243</strain>
    </source>
</reference>
<dbReference type="SMART" id="SM00066">
    <property type="entry name" value="GAL4"/>
    <property type="match status" value="1"/>
</dbReference>
<gene>
    <name evidence="4" type="ORF">QBC34DRAFT_358224</name>
</gene>
<proteinExistence type="predicted"/>
<reference evidence="4" key="1">
    <citation type="journal article" date="2023" name="Mol. Phylogenet. Evol.">
        <title>Genome-scale phylogeny and comparative genomics of the fungal order Sordariales.</title>
        <authorList>
            <person name="Hensen N."/>
            <person name="Bonometti L."/>
            <person name="Westerberg I."/>
            <person name="Brannstrom I.O."/>
            <person name="Guillou S."/>
            <person name="Cros-Aarteil S."/>
            <person name="Calhoun S."/>
            <person name="Haridas S."/>
            <person name="Kuo A."/>
            <person name="Mondo S."/>
            <person name="Pangilinan J."/>
            <person name="Riley R."/>
            <person name="LaButti K."/>
            <person name="Andreopoulos B."/>
            <person name="Lipzen A."/>
            <person name="Chen C."/>
            <person name="Yan M."/>
            <person name="Daum C."/>
            <person name="Ng V."/>
            <person name="Clum A."/>
            <person name="Steindorff A."/>
            <person name="Ohm R.A."/>
            <person name="Martin F."/>
            <person name="Silar P."/>
            <person name="Natvig D.O."/>
            <person name="Lalanne C."/>
            <person name="Gautier V."/>
            <person name="Ament-Velasquez S.L."/>
            <person name="Kruys A."/>
            <person name="Hutchinson M.I."/>
            <person name="Powell A.J."/>
            <person name="Barry K."/>
            <person name="Miller A.N."/>
            <person name="Grigoriev I.V."/>
            <person name="Debuchy R."/>
            <person name="Gladieux P."/>
            <person name="Hiltunen Thoren M."/>
            <person name="Johannesson H."/>
        </authorList>
    </citation>
    <scope>NUCLEOTIDE SEQUENCE</scope>
    <source>
        <strain evidence="4">PSN243</strain>
    </source>
</reference>
<dbReference type="InterPro" id="IPR001138">
    <property type="entry name" value="Zn2Cys6_DnaBD"/>
</dbReference>
<dbReference type="InterPro" id="IPR036864">
    <property type="entry name" value="Zn2-C6_fun-type_DNA-bd_sf"/>
</dbReference>
<feature type="region of interest" description="Disordered" evidence="2">
    <location>
        <begin position="46"/>
        <end position="75"/>
    </location>
</feature>
<dbReference type="CDD" id="cd00067">
    <property type="entry name" value="GAL4"/>
    <property type="match status" value="1"/>
</dbReference>
<organism evidence="4 5">
    <name type="scientific">Podospora aff. communis PSN243</name>
    <dbReference type="NCBI Taxonomy" id="3040156"/>
    <lineage>
        <taxon>Eukaryota</taxon>
        <taxon>Fungi</taxon>
        <taxon>Dikarya</taxon>
        <taxon>Ascomycota</taxon>
        <taxon>Pezizomycotina</taxon>
        <taxon>Sordariomycetes</taxon>
        <taxon>Sordariomycetidae</taxon>
        <taxon>Sordariales</taxon>
        <taxon>Podosporaceae</taxon>
        <taxon>Podospora</taxon>
    </lineage>
</organism>
<comment type="caution">
    <text evidence="4">The sequence shown here is derived from an EMBL/GenBank/DDBJ whole genome shotgun (WGS) entry which is preliminary data.</text>
</comment>
<dbReference type="PANTHER" id="PTHR47784:SF5">
    <property type="entry name" value="STEROL UPTAKE CONTROL PROTEIN 2"/>
    <property type="match status" value="1"/>
</dbReference>
<dbReference type="InterPro" id="IPR053157">
    <property type="entry name" value="Sterol_Uptake_Regulator"/>
</dbReference>
<dbReference type="GO" id="GO:0008270">
    <property type="term" value="F:zinc ion binding"/>
    <property type="evidence" value="ECO:0007669"/>
    <property type="project" value="InterPro"/>
</dbReference>
<keyword evidence="1" id="KW-0539">Nucleus</keyword>
<evidence type="ECO:0000259" key="3">
    <source>
        <dbReference type="PROSITE" id="PS50048"/>
    </source>
</evidence>
<dbReference type="Proteomes" id="UP001321760">
    <property type="component" value="Unassembled WGS sequence"/>
</dbReference>
<evidence type="ECO:0000256" key="2">
    <source>
        <dbReference type="SAM" id="MobiDB-lite"/>
    </source>
</evidence>
<dbReference type="SUPFAM" id="SSF57701">
    <property type="entry name" value="Zn2/Cys6 DNA-binding domain"/>
    <property type="match status" value="1"/>
</dbReference>
<evidence type="ECO:0000313" key="5">
    <source>
        <dbReference type="Proteomes" id="UP001321760"/>
    </source>
</evidence>
<accession>A0AAV9GC29</accession>
<dbReference type="EMBL" id="MU865965">
    <property type="protein sequence ID" value="KAK4445437.1"/>
    <property type="molecule type" value="Genomic_DNA"/>
</dbReference>
<evidence type="ECO:0000256" key="1">
    <source>
        <dbReference type="ARBA" id="ARBA00023242"/>
    </source>
</evidence>
<dbReference type="PROSITE" id="PS00463">
    <property type="entry name" value="ZN2_CY6_FUNGAL_1"/>
    <property type="match status" value="1"/>
</dbReference>
<dbReference type="GO" id="GO:0001228">
    <property type="term" value="F:DNA-binding transcription activator activity, RNA polymerase II-specific"/>
    <property type="evidence" value="ECO:0007669"/>
    <property type="project" value="TreeGrafter"/>
</dbReference>
<dbReference type="Gene3D" id="4.10.240.10">
    <property type="entry name" value="Zn(2)-C6 fungal-type DNA-binding domain"/>
    <property type="match status" value="1"/>
</dbReference>
<feature type="domain" description="Zn(2)-C6 fungal-type" evidence="3">
    <location>
        <begin position="12"/>
        <end position="41"/>
    </location>
</feature>
<protein>
    <recommendedName>
        <fullName evidence="3">Zn(2)-C6 fungal-type domain-containing protein</fullName>
    </recommendedName>
</protein>
<name>A0AAV9GC29_9PEZI</name>
<dbReference type="AlphaFoldDB" id="A0AAV9GC29"/>
<dbReference type="PROSITE" id="PS50048">
    <property type="entry name" value="ZN2_CY6_FUNGAL_2"/>
    <property type="match status" value="1"/>
</dbReference>
<dbReference type="Pfam" id="PF00172">
    <property type="entry name" value="Zn_clus"/>
    <property type="match status" value="1"/>
</dbReference>
<keyword evidence="5" id="KW-1185">Reference proteome</keyword>
<evidence type="ECO:0000313" key="4">
    <source>
        <dbReference type="EMBL" id="KAK4445437.1"/>
    </source>
</evidence>